<proteinExistence type="predicted"/>
<evidence type="ECO:0000256" key="3">
    <source>
        <dbReference type="SAM" id="MobiDB-lite"/>
    </source>
</evidence>
<dbReference type="GO" id="GO:0003908">
    <property type="term" value="F:methylated-DNA-[protein]-cysteine S-methyltransferase activity"/>
    <property type="evidence" value="ECO:0007669"/>
    <property type="project" value="UniProtKB-EC"/>
</dbReference>
<gene>
    <name evidence="5" type="ORF">P43SY_002757</name>
</gene>
<dbReference type="GO" id="GO:0006281">
    <property type="term" value="P:DNA repair"/>
    <property type="evidence" value="ECO:0007669"/>
    <property type="project" value="InterPro"/>
</dbReference>
<dbReference type="AlphaFoldDB" id="A0AAD5QFP5"/>
<dbReference type="SUPFAM" id="SSF46767">
    <property type="entry name" value="Methylated DNA-protein cysteine methyltransferase, C-terminal domain"/>
    <property type="match status" value="1"/>
</dbReference>
<evidence type="ECO:0000313" key="5">
    <source>
        <dbReference type="EMBL" id="KAJ0410425.1"/>
    </source>
</evidence>
<keyword evidence="6" id="KW-1185">Reference proteome</keyword>
<organism evidence="5 6">
    <name type="scientific">Pythium insidiosum</name>
    <name type="common">Pythiosis disease agent</name>
    <dbReference type="NCBI Taxonomy" id="114742"/>
    <lineage>
        <taxon>Eukaryota</taxon>
        <taxon>Sar</taxon>
        <taxon>Stramenopiles</taxon>
        <taxon>Oomycota</taxon>
        <taxon>Peronosporomycetes</taxon>
        <taxon>Pythiales</taxon>
        <taxon>Pythiaceae</taxon>
        <taxon>Pythium</taxon>
    </lineage>
</organism>
<dbReference type="EC" id="2.1.1.63" evidence="1"/>
<dbReference type="InterPro" id="IPR036388">
    <property type="entry name" value="WH-like_DNA-bd_sf"/>
</dbReference>
<feature type="domain" description="Methylated-DNA-[protein]-cysteine S-methyltransferase DNA binding" evidence="4">
    <location>
        <begin position="41"/>
        <end position="80"/>
    </location>
</feature>
<reference evidence="5" key="1">
    <citation type="submission" date="2021-12" db="EMBL/GenBank/DDBJ databases">
        <title>Prjna785345.</title>
        <authorList>
            <person name="Rujirawat T."/>
            <person name="Krajaejun T."/>
        </authorList>
    </citation>
    <scope>NUCLEOTIDE SEQUENCE</scope>
    <source>
        <strain evidence="5">Pi057C3</strain>
    </source>
</reference>
<dbReference type="EMBL" id="JAKCXM010000001">
    <property type="protein sequence ID" value="KAJ0410425.1"/>
    <property type="molecule type" value="Genomic_DNA"/>
</dbReference>
<dbReference type="Pfam" id="PF01035">
    <property type="entry name" value="DNA_binding_1"/>
    <property type="match status" value="1"/>
</dbReference>
<dbReference type="Gene3D" id="1.10.10.10">
    <property type="entry name" value="Winged helix-like DNA-binding domain superfamily/Winged helix DNA-binding domain"/>
    <property type="match status" value="1"/>
</dbReference>
<evidence type="ECO:0000256" key="2">
    <source>
        <dbReference type="ARBA" id="ARBA00022763"/>
    </source>
</evidence>
<name>A0AAD5QFP5_PYTIN</name>
<evidence type="ECO:0000259" key="4">
    <source>
        <dbReference type="Pfam" id="PF01035"/>
    </source>
</evidence>
<dbReference type="PANTHER" id="PTHR10815:SF13">
    <property type="entry name" value="METHYLATED-DNA--PROTEIN-CYSTEINE METHYLTRANSFERASE"/>
    <property type="match status" value="1"/>
</dbReference>
<comment type="caution">
    <text evidence="5">The sequence shown here is derived from an EMBL/GenBank/DDBJ whole genome shotgun (WGS) entry which is preliminary data.</text>
</comment>
<dbReference type="Proteomes" id="UP001209570">
    <property type="component" value="Unassembled WGS sequence"/>
</dbReference>
<dbReference type="InterPro" id="IPR036217">
    <property type="entry name" value="MethylDNA_cys_MeTrfase_DNAb"/>
</dbReference>
<dbReference type="PANTHER" id="PTHR10815">
    <property type="entry name" value="METHYLATED-DNA--PROTEIN-CYSTEINE METHYLTRANSFERASE"/>
    <property type="match status" value="1"/>
</dbReference>
<dbReference type="InterPro" id="IPR014048">
    <property type="entry name" value="MethylDNA_cys_MeTrfase_DNA-bd"/>
</dbReference>
<keyword evidence="2" id="KW-0227">DNA damage</keyword>
<sequence length="94" mass="10283">MRSSTRSAAKAQMPRQTKKATASKSAKATTHIEWRGKRITAFEKRVYELISTIPAGKVSTYGDVAKALQSGPRPVGQALRVRLRIWGLVSSAID</sequence>
<protein>
    <recommendedName>
        <fullName evidence="1">methylated-DNA--[protein]-cysteine S-methyltransferase</fullName>
        <ecNumber evidence="1">2.1.1.63</ecNumber>
    </recommendedName>
</protein>
<feature type="compositionally biased region" description="Low complexity" evidence="3">
    <location>
        <begin position="19"/>
        <end position="29"/>
    </location>
</feature>
<dbReference type="CDD" id="cd06445">
    <property type="entry name" value="ATase"/>
    <property type="match status" value="1"/>
</dbReference>
<evidence type="ECO:0000313" key="6">
    <source>
        <dbReference type="Proteomes" id="UP001209570"/>
    </source>
</evidence>
<feature type="region of interest" description="Disordered" evidence="3">
    <location>
        <begin position="1"/>
        <end position="29"/>
    </location>
</feature>
<accession>A0AAD5QFP5</accession>
<evidence type="ECO:0000256" key="1">
    <source>
        <dbReference type="ARBA" id="ARBA00011918"/>
    </source>
</evidence>